<sequence length="287" mass="31933">MNAIESYSPNDSNLHLTLPHDHANSTYSTSPFTYKLDHEFDFAEIHLVGDTQETLVALDHYTVAAIVWAITCTKQIINRATRGIVPAVAVSAPIPEFMYKNLGMDKPRLVALLESTQINPLRNLGKRSVLQQIFQGLQQLGREAIDWIIEARWRSQLLGDQSLWNWEDPRVLRPLAPFVRDPRLLAAPAVDPRTIKDSTGNSAGGTTTPPNSPTSAILPFDVEDPTGPIATEDDGELVLQLVLHPKLSRYAMRYPLFDVFKGEVLIDNGYIGEDDEGKMDAMDVDSD</sequence>
<reference evidence="2" key="1">
    <citation type="submission" date="2022-06" db="EMBL/GenBank/DDBJ databases">
        <title>Genome Sequence of Candolleomyces eurysporus.</title>
        <authorList>
            <person name="Buettner E."/>
        </authorList>
    </citation>
    <scope>NUCLEOTIDE SEQUENCE</scope>
    <source>
        <strain evidence="2">VTCC 930004</strain>
    </source>
</reference>
<dbReference type="AlphaFoldDB" id="A0A9W8ISW6"/>
<name>A0A9W8ISW6_9AGAR</name>
<keyword evidence="3" id="KW-1185">Reference proteome</keyword>
<gene>
    <name evidence="2" type="ORF">H1R20_g14808</name>
</gene>
<dbReference type="OrthoDB" id="3067176at2759"/>
<feature type="compositionally biased region" description="Low complexity" evidence="1">
    <location>
        <begin position="204"/>
        <end position="216"/>
    </location>
</feature>
<feature type="non-terminal residue" evidence="2">
    <location>
        <position position="287"/>
    </location>
</feature>
<feature type="region of interest" description="Disordered" evidence="1">
    <location>
        <begin position="191"/>
        <end position="218"/>
    </location>
</feature>
<dbReference type="Proteomes" id="UP001140091">
    <property type="component" value="Unassembled WGS sequence"/>
</dbReference>
<comment type="caution">
    <text evidence="2">The sequence shown here is derived from an EMBL/GenBank/DDBJ whole genome shotgun (WGS) entry which is preliminary data.</text>
</comment>
<organism evidence="2 3">
    <name type="scientific">Candolleomyces eurysporus</name>
    <dbReference type="NCBI Taxonomy" id="2828524"/>
    <lineage>
        <taxon>Eukaryota</taxon>
        <taxon>Fungi</taxon>
        <taxon>Dikarya</taxon>
        <taxon>Basidiomycota</taxon>
        <taxon>Agaricomycotina</taxon>
        <taxon>Agaricomycetes</taxon>
        <taxon>Agaricomycetidae</taxon>
        <taxon>Agaricales</taxon>
        <taxon>Agaricineae</taxon>
        <taxon>Psathyrellaceae</taxon>
        <taxon>Candolleomyces</taxon>
    </lineage>
</organism>
<accession>A0A9W8ISW6</accession>
<dbReference type="EMBL" id="JANBPK010001500">
    <property type="protein sequence ID" value="KAJ2922287.1"/>
    <property type="molecule type" value="Genomic_DNA"/>
</dbReference>
<evidence type="ECO:0000256" key="1">
    <source>
        <dbReference type="SAM" id="MobiDB-lite"/>
    </source>
</evidence>
<evidence type="ECO:0000313" key="3">
    <source>
        <dbReference type="Proteomes" id="UP001140091"/>
    </source>
</evidence>
<proteinExistence type="predicted"/>
<evidence type="ECO:0000313" key="2">
    <source>
        <dbReference type="EMBL" id="KAJ2922287.1"/>
    </source>
</evidence>
<protein>
    <submittedName>
        <fullName evidence="2">Uncharacterized protein</fullName>
    </submittedName>
</protein>